<comment type="subcellular location">
    <subcellularLocation>
        <location evidence="1">Cell membrane</location>
        <topology evidence="1">Multi-pass membrane protein</topology>
    </subcellularLocation>
</comment>
<keyword evidence="3" id="KW-1003">Cell membrane</keyword>
<evidence type="ECO:0000256" key="2">
    <source>
        <dbReference type="ARBA" id="ARBA00008806"/>
    </source>
</evidence>
<evidence type="ECO:0000256" key="7">
    <source>
        <dbReference type="SAM" id="Phobius"/>
    </source>
</evidence>
<evidence type="ECO:0000256" key="3">
    <source>
        <dbReference type="ARBA" id="ARBA00022475"/>
    </source>
</evidence>
<evidence type="ECO:0000313" key="9">
    <source>
        <dbReference type="Proteomes" id="UP000253144"/>
    </source>
</evidence>
<comment type="similarity">
    <text evidence="2">Belongs to the VirD4/TraG family.</text>
</comment>
<dbReference type="NCBIfam" id="NF045973">
    <property type="entry name" value="conju_CD1115"/>
    <property type="match status" value="1"/>
</dbReference>
<evidence type="ECO:0008006" key="10">
    <source>
        <dbReference type="Google" id="ProtNLM"/>
    </source>
</evidence>
<evidence type="ECO:0000256" key="6">
    <source>
        <dbReference type="ARBA" id="ARBA00023136"/>
    </source>
</evidence>
<dbReference type="SUPFAM" id="SSF52540">
    <property type="entry name" value="P-loop containing nucleoside triphosphate hydrolases"/>
    <property type="match status" value="1"/>
</dbReference>
<evidence type="ECO:0000256" key="1">
    <source>
        <dbReference type="ARBA" id="ARBA00004651"/>
    </source>
</evidence>
<dbReference type="Gene3D" id="3.40.50.300">
    <property type="entry name" value="P-loop containing nucleotide triphosphate hydrolases"/>
    <property type="match status" value="1"/>
</dbReference>
<evidence type="ECO:0000256" key="5">
    <source>
        <dbReference type="ARBA" id="ARBA00022989"/>
    </source>
</evidence>
<dbReference type="EMBL" id="LEQJ01000018">
    <property type="protein sequence ID" value="RBS27486.1"/>
    <property type="molecule type" value="Genomic_DNA"/>
</dbReference>
<accession>A0A3F3NJY1</accession>
<dbReference type="AlphaFoldDB" id="A0A3F3NJY1"/>
<dbReference type="GO" id="GO:0005886">
    <property type="term" value="C:plasma membrane"/>
    <property type="evidence" value="ECO:0007669"/>
    <property type="project" value="UniProtKB-SubCell"/>
</dbReference>
<dbReference type="InterPro" id="IPR027417">
    <property type="entry name" value="P-loop_NTPase"/>
</dbReference>
<keyword evidence="6 7" id="KW-0472">Membrane</keyword>
<dbReference type="CDD" id="cd01127">
    <property type="entry name" value="TrwB_TraG_TraD_VirD4"/>
    <property type="match status" value="1"/>
</dbReference>
<evidence type="ECO:0000313" key="8">
    <source>
        <dbReference type="EMBL" id="RBS27486.1"/>
    </source>
</evidence>
<evidence type="ECO:0000256" key="4">
    <source>
        <dbReference type="ARBA" id="ARBA00022692"/>
    </source>
</evidence>
<dbReference type="PANTHER" id="PTHR37937">
    <property type="entry name" value="CONJUGATIVE TRANSFER: DNA TRANSPORT"/>
    <property type="match status" value="1"/>
</dbReference>
<dbReference type="Proteomes" id="UP000253144">
    <property type="component" value="Unassembled WGS sequence"/>
</dbReference>
<keyword evidence="5 7" id="KW-1133">Transmembrane helix</keyword>
<sequence>MNITKKDLIFGVALAAFFFYLGTLFFMVYFSIPQNTDSSWINVVNAAFDKFLEPKTFTISPFTFSKIAMKGGAIIAVIVLLIDLYIISGKKNLRMGEEHGSAKWGTSKDIAPYVDKKFKNNLLFTNTERITIETKLKKNKEYERNNNVVVVGGAGSGKTRFYVLPNLLQMHSSYVINDSKGGILSDTAAIMQQNGYRIKVFNLNTMKNSDGYNPFHYIRRTEGDCEIDILKVVNNLMKNTSDPNKKGGDSFWDDAQRSFLAAIFHLLILKGKPEEQNLGIVADLVRRARVKEDDEEYISSIDLVFQELEQEQPSCFAAKQYQNFKMAAGKTAKSILISLGVRLSPFDVPDIRKLTSTDTLELDTIGDRKTVLYIILPDTHTTMNFLASMIYQQLFDTLVYKADNVYNGSLPIPVRCLLDEFANTGQIPDFENVIATTRSRGISVDVILQNLTQISKKLYKDSWETIIGNCDSFLYLGGNEQSTHKYISTQLGKETIDVVTYNESRGTTGSFTKNSQKQGRNLLDPNEVREIKGGKCIYMLRGTKPFLSDRFKLERHPLFKKLKETPSGYMYQSPLDQEEFIANNDPIDFELSKNVDMKEFLKHTEIETYDFEDEEIETINLDEL</sequence>
<keyword evidence="4 7" id="KW-0812">Transmembrane</keyword>
<dbReference type="InterPro" id="IPR051539">
    <property type="entry name" value="T4SS-coupling_protein"/>
</dbReference>
<protein>
    <recommendedName>
        <fullName evidence="10">Conjugal transfer protein TraG</fullName>
    </recommendedName>
</protein>
<proteinExistence type="inferred from homology"/>
<dbReference type="InterPro" id="IPR003688">
    <property type="entry name" value="TraG/VirD4"/>
</dbReference>
<reference evidence="8 9" key="1">
    <citation type="submission" date="2015-06" db="EMBL/GenBank/DDBJ databases">
        <title>The Genome Sequence of Enterococcus faecium 131EA1.</title>
        <authorList>
            <consortium name="The Broad Institute Genomics Platform"/>
            <consortium name="The Broad Institute Genome Sequencing Center for Infectious Disease"/>
            <person name="Earl A.M."/>
            <person name="Van Tyne D."/>
            <person name="Lebreton F."/>
            <person name="Saavedra J.T."/>
            <person name="Gilmore M.S."/>
            <person name="Manson Mcguire A."/>
            <person name="Clock S."/>
            <person name="Crupain M."/>
            <person name="Rangan U."/>
            <person name="Young S."/>
            <person name="Abouelleil A."/>
            <person name="Cao P."/>
            <person name="Chapman S.B."/>
            <person name="Griggs A."/>
            <person name="Priest M."/>
            <person name="Shea T."/>
            <person name="Wortman J."/>
            <person name="Nusbaum C."/>
            <person name="Birren B."/>
        </authorList>
    </citation>
    <scope>NUCLEOTIDE SEQUENCE [LARGE SCALE GENOMIC DNA]</scope>
    <source>
        <strain evidence="8 9">131EA1</strain>
    </source>
</reference>
<feature type="transmembrane region" description="Helical" evidence="7">
    <location>
        <begin position="67"/>
        <end position="87"/>
    </location>
</feature>
<name>A0A3F3NJY1_ENTFC</name>
<dbReference type="RefSeq" id="WP_104817318.1">
    <property type="nucleotide sequence ID" value="NZ_CANCXA010000017.1"/>
</dbReference>
<gene>
    <name evidence="8" type="ORF">EB12_02524</name>
</gene>
<dbReference type="PANTHER" id="PTHR37937:SF1">
    <property type="entry name" value="CONJUGATIVE TRANSFER: DNA TRANSPORT"/>
    <property type="match status" value="1"/>
</dbReference>
<feature type="transmembrane region" description="Helical" evidence="7">
    <location>
        <begin position="12"/>
        <end position="32"/>
    </location>
</feature>
<dbReference type="Pfam" id="PF02534">
    <property type="entry name" value="T4SS-DNA_transf"/>
    <property type="match status" value="1"/>
</dbReference>
<organism evidence="8 9">
    <name type="scientific">Enterococcus faecium</name>
    <name type="common">Streptococcus faecium</name>
    <dbReference type="NCBI Taxonomy" id="1352"/>
    <lineage>
        <taxon>Bacteria</taxon>
        <taxon>Bacillati</taxon>
        <taxon>Bacillota</taxon>
        <taxon>Bacilli</taxon>
        <taxon>Lactobacillales</taxon>
        <taxon>Enterococcaceae</taxon>
        <taxon>Enterococcus</taxon>
    </lineage>
</organism>
<comment type="caution">
    <text evidence="8">The sequence shown here is derived from an EMBL/GenBank/DDBJ whole genome shotgun (WGS) entry which is preliminary data.</text>
</comment>